<name>A0A7C4R4U8_UNCC3</name>
<evidence type="ECO:0000313" key="10">
    <source>
        <dbReference type="EMBL" id="HGT71320.1"/>
    </source>
</evidence>
<evidence type="ECO:0000256" key="6">
    <source>
        <dbReference type="ARBA" id="ARBA00023010"/>
    </source>
</evidence>
<evidence type="ECO:0000256" key="9">
    <source>
        <dbReference type="SAM" id="Phobius"/>
    </source>
</evidence>
<keyword evidence="3 9" id="KW-0812">Transmembrane</keyword>
<evidence type="ECO:0000256" key="2">
    <source>
        <dbReference type="ARBA" id="ARBA00022448"/>
    </source>
</evidence>
<dbReference type="PANTHER" id="PTHR42982:SF1">
    <property type="entry name" value="SEC-INDEPENDENT PROTEIN TRANSLOCASE PROTEIN TATA"/>
    <property type="match status" value="1"/>
</dbReference>
<dbReference type="PANTHER" id="PTHR42982">
    <property type="entry name" value="SEC-INDEPENDENT PROTEIN TRANSLOCASE PROTEIN TATA"/>
    <property type="match status" value="1"/>
</dbReference>
<dbReference type="GO" id="GO:0015031">
    <property type="term" value="P:protein transport"/>
    <property type="evidence" value="ECO:0007669"/>
    <property type="project" value="UniProtKB-KW"/>
</dbReference>
<evidence type="ECO:0000256" key="7">
    <source>
        <dbReference type="ARBA" id="ARBA00023136"/>
    </source>
</evidence>
<gene>
    <name evidence="10" type="ORF">ENT43_03620</name>
</gene>
<reference evidence="10" key="1">
    <citation type="journal article" date="2020" name="mSystems">
        <title>Genome- and Community-Level Interaction Insights into Carbon Utilization and Element Cycling Functions of Hydrothermarchaeota in Hydrothermal Sediment.</title>
        <authorList>
            <person name="Zhou Z."/>
            <person name="Liu Y."/>
            <person name="Xu W."/>
            <person name="Pan J."/>
            <person name="Luo Z.H."/>
            <person name="Li M."/>
        </authorList>
    </citation>
    <scope>NUCLEOTIDE SEQUENCE [LARGE SCALE GENOMIC DNA]</scope>
    <source>
        <strain evidence="10">SpSt-579</strain>
    </source>
</reference>
<evidence type="ECO:0000256" key="5">
    <source>
        <dbReference type="ARBA" id="ARBA00022989"/>
    </source>
</evidence>
<keyword evidence="2" id="KW-0813">Transport</keyword>
<evidence type="ECO:0000256" key="3">
    <source>
        <dbReference type="ARBA" id="ARBA00022692"/>
    </source>
</evidence>
<feature type="compositionally biased region" description="Basic residues" evidence="8">
    <location>
        <begin position="69"/>
        <end position="81"/>
    </location>
</feature>
<feature type="transmembrane region" description="Helical" evidence="9">
    <location>
        <begin position="6"/>
        <end position="23"/>
    </location>
</feature>
<dbReference type="InterPro" id="IPR003369">
    <property type="entry name" value="TatA/B/E"/>
</dbReference>
<dbReference type="Pfam" id="PF02416">
    <property type="entry name" value="TatA_B_E"/>
    <property type="match status" value="1"/>
</dbReference>
<evidence type="ECO:0000256" key="8">
    <source>
        <dbReference type="SAM" id="MobiDB-lite"/>
    </source>
</evidence>
<comment type="caution">
    <text evidence="10">The sequence shown here is derived from an EMBL/GenBank/DDBJ whole genome shotgun (WGS) entry which is preliminary data.</text>
</comment>
<keyword evidence="4" id="KW-0653">Protein transport</keyword>
<dbReference type="Gene3D" id="1.20.5.3310">
    <property type="match status" value="1"/>
</dbReference>
<sequence length="81" mass="9266">MLQNIGLPEIIVILAVLFIFFGPQKLIEIARSLGKAGKEFKNINQEYNDVVEEIKKPPVKEEKEEEKKLKKNSKKKKGGDK</sequence>
<dbReference type="AlphaFoldDB" id="A0A7C4R4U8"/>
<accession>A0A7C4R4U8</accession>
<protein>
    <submittedName>
        <fullName evidence="10">Twin-arginine translocase TatA/TatE family subunit</fullName>
    </submittedName>
</protein>
<keyword evidence="5 9" id="KW-1133">Transmembrane helix</keyword>
<dbReference type="GO" id="GO:0016020">
    <property type="term" value="C:membrane"/>
    <property type="evidence" value="ECO:0007669"/>
    <property type="project" value="UniProtKB-ARBA"/>
</dbReference>
<dbReference type="EMBL" id="DSYQ01000019">
    <property type="protein sequence ID" value="HGT71320.1"/>
    <property type="molecule type" value="Genomic_DNA"/>
</dbReference>
<evidence type="ECO:0000256" key="4">
    <source>
        <dbReference type="ARBA" id="ARBA00022927"/>
    </source>
</evidence>
<keyword evidence="7 9" id="KW-0472">Membrane</keyword>
<comment type="subcellular location">
    <subcellularLocation>
        <location evidence="1">Membrane</location>
        <topology evidence="1">Single-pass membrane protein</topology>
    </subcellularLocation>
</comment>
<evidence type="ECO:0000256" key="1">
    <source>
        <dbReference type="ARBA" id="ARBA00004167"/>
    </source>
</evidence>
<feature type="region of interest" description="Disordered" evidence="8">
    <location>
        <begin position="60"/>
        <end position="81"/>
    </location>
</feature>
<keyword evidence="6" id="KW-0811">Translocation</keyword>
<organism evidence="10">
    <name type="scientific">candidate division CPR3 bacterium</name>
    <dbReference type="NCBI Taxonomy" id="2268181"/>
    <lineage>
        <taxon>Bacteria</taxon>
        <taxon>Bacteria division CPR3</taxon>
    </lineage>
</organism>
<proteinExistence type="predicted"/>